<keyword evidence="1" id="KW-0472">Membrane</keyword>
<organism evidence="2 3">
    <name type="scientific">Chitinophaga costaii</name>
    <dbReference type="NCBI Taxonomy" id="1335309"/>
    <lineage>
        <taxon>Bacteria</taxon>
        <taxon>Pseudomonadati</taxon>
        <taxon>Bacteroidota</taxon>
        <taxon>Chitinophagia</taxon>
        <taxon>Chitinophagales</taxon>
        <taxon>Chitinophagaceae</taxon>
        <taxon>Chitinophaga</taxon>
    </lineage>
</organism>
<dbReference type="OrthoDB" id="6402664at2"/>
<keyword evidence="1" id="KW-0812">Transmembrane</keyword>
<dbReference type="PANTHER" id="PTHR37309">
    <property type="entry name" value="SLR0284 PROTEIN"/>
    <property type="match status" value="1"/>
</dbReference>
<keyword evidence="1" id="KW-1133">Transmembrane helix</keyword>
<proteinExistence type="predicted"/>
<dbReference type="AlphaFoldDB" id="A0A1C4ADA4"/>
<dbReference type="Proteomes" id="UP000242818">
    <property type="component" value="Unassembled WGS sequence"/>
</dbReference>
<dbReference type="InterPro" id="IPR007165">
    <property type="entry name" value="Phage_holin_4_2"/>
</dbReference>
<name>A0A1C4ADA4_9BACT</name>
<dbReference type="EMBL" id="FMAR01000002">
    <property type="protein sequence ID" value="SCB92658.1"/>
    <property type="molecule type" value="Genomic_DNA"/>
</dbReference>
<sequence>MNIFFRLIISALAAFATAYILPGVHLDSFWSAIILAVVLGLLNIFLKPLLVLLTFPITVFTLGLFLLIINAVIILLAAKLVSGFHVDGFWWALLFSLVMTLINSVLVSLGPNEQRGA</sequence>
<protein>
    <submittedName>
        <fullName evidence="2">Putative membrane protein</fullName>
    </submittedName>
</protein>
<dbReference type="STRING" id="1335309.GA0116948_10286"/>
<accession>A0A1C4ADA4</accession>
<keyword evidence="3" id="KW-1185">Reference proteome</keyword>
<feature type="transmembrane region" description="Helical" evidence="1">
    <location>
        <begin position="89"/>
        <end position="109"/>
    </location>
</feature>
<dbReference type="RefSeq" id="WP_089709100.1">
    <property type="nucleotide sequence ID" value="NZ_FMAR01000002.1"/>
</dbReference>
<dbReference type="PANTHER" id="PTHR37309:SF1">
    <property type="entry name" value="SLR0284 PROTEIN"/>
    <property type="match status" value="1"/>
</dbReference>
<dbReference type="Pfam" id="PF04020">
    <property type="entry name" value="Phage_holin_4_2"/>
    <property type="match status" value="1"/>
</dbReference>
<feature type="transmembrane region" description="Helical" evidence="1">
    <location>
        <begin position="53"/>
        <end position="77"/>
    </location>
</feature>
<evidence type="ECO:0000256" key="1">
    <source>
        <dbReference type="SAM" id="Phobius"/>
    </source>
</evidence>
<evidence type="ECO:0000313" key="2">
    <source>
        <dbReference type="EMBL" id="SCB92658.1"/>
    </source>
</evidence>
<evidence type="ECO:0000313" key="3">
    <source>
        <dbReference type="Proteomes" id="UP000242818"/>
    </source>
</evidence>
<reference evidence="2 3" key="1">
    <citation type="submission" date="2016-08" db="EMBL/GenBank/DDBJ databases">
        <authorList>
            <person name="Seilhamer J.J."/>
        </authorList>
    </citation>
    <scope>NUCLEOTIDE SEQUENCE [LARGE SCALE GENOMIC DNA]</scope>
    <source>
        <strain evidence="2 3">A37T2</strain>
    </source>
</reference>
<feature type="transmembrane region" description="Helical" evidence="1">
    <location>
        <begin position="28"/>
        <end position="46"/>
    </location>
</feature>
<gene>
    <name evidence="2" type="ORF">GA0116948_10286</name>
</gene>